<dbReference type="InterPro" id="IPR014070">
    <property type="entry name" value="WPE_wolbac"/>
</dbReference>
<accession>A0A7G5CCC4</accession>
<proteinExistence type="predicted"/>
<reference evidence="1 2" key="1">
    <citation type="journal article" date="2020" name="Mol. Biol. Evol.">
        <title>Life and death of selfish genes: comparative genomics reveals the dynamic evolution of cytoplasmic incompatibility.</title>
        <authorList>
            <person name="Martinez J."/>
            <person name="Klasson L."/>
            <person name="Welch J."/>
            <person name="Jiggins F.M."/>
        </authorList>
    </citation>
    <scope>NUCLEOTIDE SEQUENCE [LARGE SCALE GENOMIC DNA]</scope>
    <source>
        <strain evidence="1">WNik</strain>
    </source>
</reference>
<sequence length="126" mass="15089">MLDLLQHYFELNNCYLKYSSSVIPMLYYLDPENLILNEYIRLLYNKNWIPVSSTGMTPFRWELLSNYNVRTVVLGSRYKNICKLYNVQWILGVYVKNNVHNEISWMPVSCAGITTYRYWDNKRGIL</sequence>
<evidence type="ECO:0000313" key="2">
    <source>
        <dbReference type="Proteomes" id="UP000515596"/>
    </source>
</evidence>
<dbReference type="Proteomes" id="UP000515596">
    <property type="component" value="Chromosome"/>
</dbReference>
<dbReference type="RefSeq" id="WP_182183839.1">
    <property type="nucleotide sequence ID" value="NZ_CP050530.1"/>
</dbReference>
<gene>
    <name evidence="1" type="ORF">HC356_01860</name>
</gene>
<dbReference type="AlphaFoldDB" id="A0A7G5CCC4"/>
<dbReference type="NCBIfam" id="TIGR02697">
    <property type="entry name" value="WPE_wolbac"/>
    <property type="match status" value="1"/>
</dbReference>
<organism evidence="1 2">
    <name type="scientific">Wolbachia pipientis</name>
    <dbReference type="NCBI Taxonomy" id="955"/>
    <lineage>
        <taxon>Bacteria</taxon>
        <taxon>Pseudomonadati</taxon>
        <taxon>Pseudomonadota</taxon>
        <taxon>Alphaproteobacteria</taxon>
        <taxon>Rickettsiales</taxon>
        <taxon>Anaplasmataceae</taxon>
        <taxon>Wolbachieae</taxon>
        <taxon>Wolbachia</taxon>
    </lineage>
</organism>
<protein>
    <submittedName>
        <fullName evidence="1">Uncharacterized protein</fullName>
    </submittedName>
</protein>
<dbReference type="EMBL" id="CP050530">
    <property type="protein sequence ID" value="QMV46858.1"/>
    <property type="molecule type" value="Genomic_DNA"/>
</dbReference>
<evidence type="ECO:0000313" key="1">
    <source>
        <dbReference type="EMBL" id="QMV46858.1"/>
    </source>
</evidence>
<name>A0A7G5CCC4_WOLPI</name>